<protein>
    <submittedName>
        <fullName evidence="1">Uncharacterized protein</fullName>
    </submittedName>
</protein>
<evidence type="ECO:0000313" key="2">
    <source>
        <dbReference type="Proteomes" id="UP000887013"/>
    </source>
</evidence>
<evidence type="ECO:0000313" key="1">
    <source>
        <dbReference type="EMBL" id="GFT15250.1"/>
    </source>
</evidence>
<name>A0A8X6NHF6_NEPPI</name>
<gene>
    <name evidence="1" type="ORF">NPIL_72381</name>
</gene>
<sequence>MLLLEEGVDLTRNTRKCFCGTLSPAFSVYRKITLTIFHLPKSGRTSLSLCIPQTGATKPGGRRRLDKRGRGVDQKFFSMGWKSRSKQEIVRSYPTFGTDGSTTLGWELPRRRSLASRSAYAKKF</sequence>
<comment type="caution">
    <text evidence="1">The sequence shown here is derived from an EMBL/GenBank/DDBJ whole genome shotgun (WGS) entry which is preliminary data.</text>
</comment>
<reference evidence="1" key="1">
    <citation type="submission" date="2020-08" db="EMBL/GenBank/DDBJ databases">
        <title>Multicomponent nature underlies the extraordinary mechanical properties of spider dragline silk.</title>
        <authorList>
            <person name="Kono N."/>
            <person name="Nakamura H."/>
            <person name="Mori M."/>
            <person name="Yoshida Y."/>
            <person name="Ohtoshi R."/>
            <person name="Malay A.D."/>
            <person name="Moran D.A.P."/>
            <person name="Tomita M."/>
            <person name="Numata K."/>
            <person name="Arakawa K."/>
        </authorList>
    </citation>
    <scope>NUCLEOTIDE SEQUENCE</scope>
</reference>
<accession>A0A8X6NHF6</accession>
<proteinExistence type="predicted"/>
<dbReference type="AlphaFoldDB" id="A0A8X6NHF6"/>
<organism evidence="1 2">
    <name type="scientific">Nephila pilipes</name>
    <name type="common">Giant wood spider</name>
    <name type="synonym">Nephila maculata</name>
    <dbReference type="NCBI Taxonomy" id="299642"/>
    <lineage>
        <taxon>Eukaryota</taxon>
        <taxon>Metazoa</taxon>
        <taxon>Ecdysozoa</taxon>
        <taxon>Arthropoda</taxon>
        <taxon>Chelicerata</taxon>
        <taxon>Arachnida</taxon>
        <taxon>Araneae</taxon>
        <taxon>Araneomorphae</taxon>
        <taxon>Entelegynae</taxon>
        <taxon>Araneoidea</taxon>
        <taxon>Nephilidae</taxon>
        <taxon>Nephila</taxon>
    </lineage>
</organism>
<dbReference type="Proteomes" id="UP000887013">
    <property type="component" value="Unassembled WGS sequence"/>
</dbReference>
<keyword evidence="2" id="KW-1185">Reference proteome</keyword>
<dbReference type="EMBL" id="BMAW01058244">
    <property type="protein sequence ID" value="GFT15250.1"/>
    <property type="molecule type" value="Genomic_DNA"/>
</dbReference>